<accession>A0ABX3ITA3</accession>
<comment type="caution">
    <text evidence="2">The sequence shown here is derived from an EMBL/GenBank/DDBJ whole genome shotgun (WGS) entry which is preliminary data.</text>
</comment>
<evidence type="ECO:0000256" key="1">
    <source>
        <dbReference type="SAM" id="Phobius"/>
    </source>
</evidence>
<dbReference type="RefSeq" id="WP_077171975.1">
    <property type="nucleotide sequence ID" value="NZ_MTLN01000006.1"/>
</dbReference>
<keyword evidence="1" id="KW-1133">Transmembrane helix</keyword>
<feature type="transmembrane region" description="Helical" evidence="1">
    <location>
        <begin position="38"/>
        <end position="58"/>
    </location>
</feature>
<keyword evidence="1" id="KW-0472">Membrane</keyword>
<evidence type="ECO:0000313" key="2">
    <source>
        <dbReference type="EMBL" id="ONN71084.1"/>
    </source>
</evidence>
<protein>
    <submittedName>
        <fullName evidence="2">Uncharacterized protein</fullName>
    </submittedName>
</protein>
<reference evidence="2 3" key="1">
    <citation type="submission" date="2017-01" db="EMBL/GenBank/DDBJ databases">
        <title>Pseudomonas psychrotolerans genome sequencing and assembly.</title>
        <authorList>
            <person name="Vyas B."/>
            <person name="Mayilraj S."/>
        </authorList>
    </citation>
    <scope>NUCLEOTIDE SEQUENCE [LARGE SCALE GENOMIC DNA]</scope>
    <source>
        <strain evidence="2 3">SDS18</strain>
    </source>
</reference>
<dbReference type="EMBL" id="MTLN01000006">
    <property type="protein sequence ID" value="ONN71084.1"/>
    <property type="molecule type" value="Genomic_DNA"/>
</dbReference>
<proteinExistence type="predicted"/>
<keyword evidence="3" id="KW-1185">Reference proteome</keyword>
<keyword evidence="1" id="KW-0812">Transmembrane</keyword>
<evidence type="ECO:0000313" key="3">
    <source>
        <dbReference type="Proteomes" id="UP000189310"/>
    </source>
</evidence>
<gene>
    <name evidence="2" type="ORF">BVL52_11310</name>
</gene>
<dbReference type="Proteomes" id="UP000189310">
    <property type="component" value="Unassembled WGS sequence"/>
</dbReference>
<sequence length="87" mass="9746">MLTNQEIKWAALLVVVVSVARAQLRKRWPDQVRRWDHLVDLSILVAVIFLMMAALTNLGRESGRPMPAGPTRIASVALTDTSLERHS</sequence>
<organism evidence="2 3">
    <name type="scientific">Pseudomonas oryzihabitans</name>
    <dbReference type="NCBI Taxonomy" id="47885"/>
    <lineage>
        <taxon>Bacteria</taxon>
        <taxon>Pseudomonadati</taxon>
        <taxon>Pseudomonadota</taxon>
        <taxon>Gammaproteobacteria</taxon>
        <taxon>Pseudomonadales</taxon>
        <taxon>Pseudomonadaceae</taxon>
        <taxon>Pseudomonas</taxon>
    </lineage>
</organism>
<name>A0ABX3ITA3_9PSED</name>